<dbReference type="Proteomes" id="UP000604046">
    <property type="component" value="Unassembled WGS sequence"/>
</dbReference>
<keyword evidence="2" id="KW-1185">Reference proteome</keyword>
<protein>
    <recommendedName>
        <fullName evidence="3">Cilia- and flagella-associated protein 43</fullName>
    </recommendedName>
</protein>
<dbReference type="AlphaFoldDB" id="A0A812R8S7"/>
<sequence length="199" mass="21787">MAFSRCGSRLYALSRATSKKMQIYSMLTGRPLQGCELQLPLRFDKICVYPGHKDHVALIRSSAVRIVSITKSFETYIVKLQPPSIPVDTDLAVSAYCWTNSGQFLVATRQGLLCTLDGASGALQYVCQAEQPITSITLTHDYLVTSHIGNTLNFWELTPEALLRSSSEEAANIASGVAPAPKMALSTGMFQLRKVGWVI</sequence>
<dbReference type="InterPro" id="IPR015943">
    <property type="entry name" value="WD40/YVTN_repeat-like_dom_sf"/>
</dbReference>
<organism evidence="1 2">
    <name type="scientific">Symbiodinium natans</name>
    <dbReference type="NCBI Taxonomy" id="878477"/>
    <lineage>
        <taxon>Eukaryota</taxon>
        <taxon>Sar</taxon>
        <taxon>Alveolata</taxon>
        <taxon>Dinophyceae</taxon>
        <taxon>Suessiales</taxon>
        <taxon>Symbiodiniaceae</taxon>
        <taxon>Symbiodinium</taxon>
    </lineage>
</organism>
<dbReference type="Gene3D" id="2.130.10.10">
    <property type="entry name" value="YVTN repeat-like/Quinoprotein amine dehydrogenase"/>
    <property type="match status" value="1"/>
</dbReference>
<dbReference type="EMBL" id="CAJNDS010002312">
    <property type="protein sequence ID" value="CAE7425604.1"/>
    <property type="molecule type" value="Genomic_DNA"/>
</dbReference>
<dbReference type="OrthoDB" id="412304at2759"/>
<dbReference type="SUPFAM" id="SSF69322">
    <property type="entry name" value="Tricorn protease domain 2"/>
    <property type="match status" value="1"/>
</dbReference>
<evidence type="ECO:0000313" key="1">
    <source>
        <dbReference type="EMBL" id="CAE7425604.1"/>
    </source>
</evidence>
<evidence type="ECO:0008006" key="3">
    <source>
        <dbReference type="Google" id="ProtNLM"/>
    </source>
</evidence>
<proteinExistence type="predicted"/>
<reference evidence="1" key="1">
    <citation type="submission" date="2021-02" db="EMBL/GenBank/DDBJ databases">
        <authorList>
            <person name="Dougan E. K."/>
            <person name="Rhodes N."/>
            <person name="Thang M."/>
            <person name="Chan C."/>
        </authorList>
    </citation>
    <scope>NUCLEOTIDE SEQUENCE</scope>
</reference>
<name>A0A812R8S7_9DINO</name>
<gene>
    <name evidence="1" type="ORF">SNAT2548_LOCUS23161</name>
</gene>
<comment type="caution">
    <text evidence="1">The sequence shown here is derived from an EMBL/GenBank/DDBJ whole genome shotgun (WGS) entry which is preliminary data.</text>
</comment>
<accession>A0A812R8S7</accession>
<evidence type="ECO:0000313" key="2">
    <source>
        <dbReference type="Proteomes" id="UP000604046"/>
    </source>
</evidence>